<organism evidence="1 2">
    <name type="scientific">Portunus trituberculatus</name>
    <name type="common">Swimming crab</name>
    <name type="synonym">Neptunus trituberculatus</name>
    <dbReference type="NCBI Taxonomy" id="210409"/>
    <lineage>
        <taxon>Eukaryota</taxon>
        <taxon>Metazoa</taxon>
        <taxon>Ecdysozoa</taxon>
        <taxon>Arthropoda</taxon>
        <taxon>Crustacea</taxon>
        <taxon>Multicrustacea</taxon>
        <taxon>Malacostraca</taxon>
        <taxon>Eumalacostraca</taxon>
        <taxon>Eucarida</taxon>
        <taxon>Decapoda</taxon>
        <taxon>Pleocyemata</taxon>
        <taxon>Brachyura</taxon>
        <taxon>Eubrachyura</taxon>
        <taxon>Portunoidea</taxon>
        <taxon>Portunidae</taxon>
        <taxon>Portuninae</taxon>
        <taxon>Portunus</taxon>
    </lineage>
</organism>
<dbReference type="EMBL" id="VSRR010015036">
    <property type="protein sequence ID" value="MPC57746.1"/>
    <property type="molecule type" value="Genomic_DNA"/>
</dbReference>
<keyword evidence="2" id="KW-1185">Reference proteome</keyword>
<protein>
    <submittedName>
        <fullName evidence="1">Uncharacterized protein</fullName>
    </submittedName>
</protein>
<dbReference type="AlphaFoldDB" id="A0A5B7GJM8"/>
<sequence length="95" mass="10656">MIHRHIFPAYPSLYPSASPRLASPPWGRCVTGKATTSLGRDYLGLAGWLAWLAGWDLLPEPSQPPRLTGRDSQVEAGYFYSFSPEYTLRPIHVRV</sequence>
<comment type="caution">
    <text evidence="1">The sequence shown here is derived from an EMBL/GenBank/DDBJ whole genome shotgun (WGS) entry which is preliminary data.</text>
</comment>
<accession>A0A5B7GJM8</accession>
<name>A0A5B7GJM8_PORTR</name>
<evidence type="ECO:0000313" key="1">
    <source>
        <dbReference type="EMBL" id="MPC57746.1"/>
    </source>
</evidence>
<reference evidence="1 2" key="1">
    <citation type="submission" date="2019-05" db="EMBL/GenBank/DDBJ databases">
        <title>Another draft genome of Portunus trituberculatus and its Hox gene families provides insights of decapod evolution.</title>
        <authorList>
            <person name="Jeong J.-H."/>
            <person name="Song I."/>
            <person name="Kim S."/>
            <person name="Choi T."/>
            <person name="Kim D."/>
            <person name="Ryu S."/>
            <person name="Kim W."/>
        </authorList>
    </citation>
    <scope>NUCLEOTIDE SEQUENCE [LARGE SCALE GENOMIC DNA]</scope>
    <source>
        <tissue evidence="1">Muscle</tissue>
    </source>
</reference>
<dbReference type="Proteomes" id="UP000324222">
    <property type="component" value="Unassembled WGS sequence"/>
</dbReference>
<gene>
    <name evidence="1" type="ORF">E2C01_051733</name>
</gene>
<evidence type="ECO:0000313" key="2">
    <source>
        <dbReference type="Proteomes" id="UP000324222"/>
    </source>
</evidence>
<proteinExistence type="predicted"/>